<reference evidence="2" key="1">
    <citation type="journal article" date="2019" name="Int. J. Syst. Evol. Microbiol.">
        <title>The Global Catalogue of Microorganisms (GCM) 10K type strain sequencing project: providing services to taxonomists for standard genome sequencing and annotation.</title>
        <authorList>
            <consortium name="The Broad Institute Genomics Platform"/>
            <consortium name="The Broad Institute Genome Sequencing Center for Infectious Disease"/>
            <person name="Wu L."/>
            <person name="Ma J."/>
        </authorList>
    </citation>
    <scope>NUCLEOTIDE SEQUENCE [LARGE SCALE GENOMIC DNA]</scope>
    <source>
        <strain evidence="2">JCM 19635</strain>
    </source>
</reference>
<comment type="caution">
    <text evidence="1">The sequence shown here is derived from an EMBL/GenBank/DDBJ whole genome shotgun (WGS) entry which is preliminary data.</text>
</comment>
<dbReference type="EMBL" id="JBHTEK010000001">
    <property type="protein sequence ID" value="MFC7667496.1"/>
    <property type="molecule type" value="Genomic_DNA"/>
</dbReference>
<evidence type="ECO:0000313" key="2">
    <source>
        <dbReference type="Proteomes" id="UP001596513"/>
    </source>
</evidence>
<dbReference type="RefSeq" id="WP_380202065.1">
    <property type="nucleotide sequence ID" value="NZ_JBHTEK010000001.1"/>
</dbReference>
<gene>
    <name evidence="1" type="ORF">ACFQT0_08930</name>
</gene>
<name>A0ABW2U626_9BACT</name>
<proteinExistence type="predicted"/>
<organism evidence="1 2">
    <name type="scientific">Hymenobacter humi</name>
    <dbReference type="NCBI Taxonomy" id="1411620"/>
    <lineage>
        <taxon>Bacteria</taxon>
        <taxon>Pseudomonadati</taxon>
        <taxon>Bacteroidota</taxon>
        <taxon>Cytophagia</taxon>
        <taxon>Cytophagales</taxon>
        <taxon>Hymenobacteraceae</taxon>
        <taxon>Hymenobacter</taxon>
    </lineage>
</organism>
<accession>A0ABW2U626</accession>
<protein>
    <submittedName>
        <fullName evidence="1">Uncharacterized protein</fullName>
    </submittedName>
</protein>
<dbReference type="Proteomes" id="UP001596513">
    <property type="component" value="Unassembled WGS sequence"/>
</dbReference>
<evidence type="ECO:0000313" key="1">
    <source>
        <dbReference type="EMBL" id="MFC7667496.1"/>
    </source>
</evidence>
<sequence length="83" mass="8811">MGKGKKKHSKKEQVSDDVLDAAALSIKKFRKVTNQIQKLSTGQKIVGGLALLFAGLTYLSKLDLDMGTESRSAPAPRPTSPGG</sequence>
<keyword evidence="2" id="KW-1185">Reference proteome</keyword>